<reference evidence="2" key="1">
    <citation type="journal article" date="2020" name="Fungal Divers.">
        <title>Resolving the Mortierellaceae phylogeny through synthesis of multi-gene phylogenetics and phylogenomics.</title>
        <authorList>
            <person name="Vandepol N."/>
            <person name="Liber J."/>
            <person name="Desiro A."/>
            <person name="Na H."/>
            <person name="Kennedy M."/>
            <person name="Barry K."/>
            <person name="Grigoriev I.V."/>
            <person name="Miller A.N."/>
            <person name="O'Donnell K."/>
            <person name="Stajich J.E."/>
            <person name="Bonito G."/>
        </authorList>
    </citation>
    <scope>NUCLEOTIDE SEQUENCE</scope>
    <source>
        <strain evidence="2">NVP1</strain>
    </source>
</reference>
<dbReference type="Proteomes" id="UP000696485">
    <property type="component" value="Unassembled WGS sequence"/>
</dbReference>
<evidence type="ECO:0000256" key="1">
    <source>
        <dbReference type="SAM" id="Coils"/>
    </source>
</evidence>
<evidence type="ECO:0000313" key="3">
    <source>
        <dbReference type="Proteomes" id="UP000696485"/>
    </source>
</evidence>
<keyword evidence="1" id="KW-0175">Coiled coil</keyword>
<feature type="non-terminal residue" evidence="2">
    <location>
        <position position="81"/>
    </location>
</feature>
<organism evidence="2 3">
    <name type="scientific">Podila minutissima</name>
    <dbReference type="NCBI Taxonomy" id="64525"/>
    <lineage>
        <taxon>Eukaryota</taxon>
        <taxon>Fungi</taxon>
        <taxon>Fungi incertae sedis</taxon>
        <taxon>Mucoromycota</taxon>
        <taxon>Mortierellomycotina</taxon>
        <taxon>Mortierellomycetes</taxon>
        <taxon>Mortierellales</taxon>
        <taxon>Mortierellaceae</taxon>
        <taxon>Podila</taxon>
    </lineage>
</organism>
<keyword evidence="3" id="KW-1185">Reference proteome</keyword>
<name>A0A9P5SBJ0_9FUNG</name>
<evidence type="ECO:0000313" key="2">
    <source>
        <dbReference type="EMBL" id="KAF9312408.1"/>
    </source>
</evidence>
<comment type="caution">
    <text evidence="2">The sequence shown here is derived from an EMBL/GenBank/DDBJ whole genome shotgun (WGS) entry which is preliminary data.</text>
</comment>
<dbReference type="EMBL" id="JAAAUY010002416">
    <property type="protein sequence ID" value="KAF9312408.1"/>
    <property type="molecule type" value="Genomic_DNA"/>
</dbReference>
<feature type="coiled-coil region" evidence="1">
    <location>
        <begin position="52"/>
        <end position="79"/>
    </location>
</feature>
<sequence>HMYLVPRIYNDIEISYEGEPSVSEGESYVTEESITSDNRVDASLEKMLSPQLLLLLQKHRAEKREAERLTKEAENARAFEE</sequence>
<gene>
    <name evidence="2" type="ORF">BG006_004383</name>
</gene>
<protein>
    <submittedName>
        <fullName evidence="2">Uncharacterized protein</fullName>
    </submittedName>
</protein>
<feature type="non-terminal residue" evidence="2">
    <location>
        <position position="1"/>
    </location>
</feature>
<accession>A0A9P5SBJ0</accession>
<dbReference type="AlphaFoldDB" id="A0A9P5SBJ0"/>
<proteinExistence type="predicted"/>